<reference evidence="4" key="1">
    <citation type="submission" date="2024-07" db="EMBL/GenBank/DDBJ databases">
        <authorList>
            <person name="fu j."/>
        </authorList>
    </citation>
    <scope>NUCLEOTIDE SEQUENCE</scope>
    <source>
        <strain evidence="4">P10A9</strain>
    </source>
</reference>
<name>A0AB39L661_9MICC</name>
<dbReference type="SUPFAM" id="SSF110395">
    <property type="entry name" value="CutC-like"/>
    <property type="match status" value="1"/>
</dbReference>
<comment type="caution">
    <text evidence="2">Once thought to be involved in copper homeostasis, experiments in E.coli have shown this is not the case.</text>
</comment>
<protein>
    <recommendedName>
        <fullName evidence="2">PF03932 family protein CutC</fullName>
    </recommendedName>
</protein>
<evidence type="ECO:0000256" key="2">
    <source>
        <dbReference type="HAMAP-Rule" id="MF_00795"/>
    </source>
</evidence>
<evidence type="ECO:0000313" key="4">
    <source>
        <dbReference type="EMBL" id="XDP46414.1"/>
    </source>
</evidence>
<keyword evidence="2" id="KW-0963">Cytoplasm</keyword>
<dbReference type="KEGG" id="spue:AB5L97_05240"/>
<dbReference type="InterPro" id="IPR005627">
    <property type="entry name" value="CutC-like"/>
</dbReference>
<dbReference type="PANTHER" id="PTHR12598:SF0">
    <property type="entry name" value="COPPER HOMEOSTASIS PROTEIN CUTC HOMOLOG"/>
    <property type="match status" value="1"/>
</dbReference>
<dbReference type="Pfam" id="PF03932">
    <property type="entry name" value="CutC"/>
    <property type="match status" value="1"/>
</dbReference>
<dbReference type="PANTHER" id="PTHR12598">
    <property type="entry name" value="COPPER HOMEOSTASIS PROTEIN CUTC"/>
    <property type="match status" value="1"/>
</dbReference>
<comment type="similarity">
    <text evidence="1 2">Belongs to the CutC family.</text>
</comment>
<dbReference type="GO" id="GO:0005507">
    <property type="term" value="F:copper ion binding"/>
    <property type="evidence" value="ECO:0007669"/>
    <property type="project" value="TreeGrafter"/>
</dbReference>
<dbReference type="Gene3D" id="3.20.20.380">
    <property type="entry name" value="Copper homeostasis (CutC) domain"/>
    <property type="match status" value="1"/>
</dbReference>
<organism evidence="4">
    <name type="scientific">Sinomonas puerhi</name>
    <dbReference type="NCBI Taxonomy" id="3238584"/>
    <lineage>
        <taxon>Bacteria</taxon>
        <taxon>Bacillati</taxon>
        <taxon>Actinomycetota</taxon>
        <taxon>Actinomycetes</taxon>
        <taxon>Micrococcales</taxon>
        <taxon>Micrococcaceae</taxon>
        <taxon>Sinomonas</taxon>
    </lineage>
</organism>
<dbReference type="EMBL" id="CP163302">
    <property type="protein sequence ID" value="XDP46414.1"/>
    <property type="molecule type" value="Genomic_DNA"/>
</dbReference>
<dbReference type="InterPro" id="IPR036822">
    <property type="entry name" value="CutC-like_dom_sf"/>
</dbReference>
<dbReference type="GO" id="GO:0005737">
    <property type="term" value="C:cytoplasm"/>
    <property type="evidence" value="ECO:0007669"/>
    <property type="project" value="UniProtKB-SubCell"/>
</dbReference>
<evidence type="ECO:0000256" key="3">
    <source>
        <dbReference type="SAM" id="MobiDB-lite"/>
    </source>
</evidence>
<dbReference type="HAMAP" id="MF_00795">
    <property type="entry name" value="CutC"/>
    <property type="match status" value="1"/>
</dbReference>
<proteinExistence type="inferred from homology"/>
<sequence>MAGLPSRTPAVIDPPVAERSRDHVSSPALEFAVESAAGVKIALAVGADRVELCADLAATGGVTPTLAAVDAACAVGLPVHVLVRPRPGGFTYTDDELEAIERDCLLAVRAGAAGVVVGMLALDGGPHTEVLRRVAGVVRSEEPTAQVTFHREFDAALASGVDPAAVLETLSGAGTDRVLTSGGASDCMRGLEGLRRLVELGREATPGLEIMAGGGVTAALVPPLVGAGVHAVHASARGRRGTIDEAVASAIACRHRDAVAQLNIPAG</sequence>
<comment type="subcellular location">
    <subcellularLocation>
        <location evidence="2">Cytoplasm</location>
    </subcellularLocation>
</comment>
<dbReference type="AlphaFoldDB" id="A0AB39L661"/>
<feature type="region of interest" description="Disordered" evidence="3">
    <location>
        <begin position="1"/>
        <end position="21"/>
    </location>
</feature>
<gene>
    <name evidence="2" type="primary">cutC</name>
    <name evidence="4" type="ORF">AB5L97_05240</name>
</gene>
<dbReference type="RefSeq" id="WP_369046736.1">
    <property type="nucleotide sequence ID" value="NZ_CP163302.1"/>
</dbReference>
<evidence type="ECO:0000256" key="1">
    <source>
        <dbReference type="ARBA" id="ARBA00007768"/>
    </source>
</evidence>
<accession>A0AB39L661</accession>